<dbReference type="Pfam" id="PF07987">
    <property type="entry name" value="DUF1775"/>
    <property type="match status" value="1"/>
</dbReference>
<evidence type="ECO:0000256" key="3">
    <source>
        <dbReference type="SAM" id="SignalP"/>
    </source>
</evidence>
<feature type="region of interest" description="Disordered" evidence="1">
    <location>
        <begin position="134"/>
        <end position="207"/>
    </location>
</feature>
<evidence type="ECO:0000313" key="6">
    <source>
        <dbReference type="Proteomes" id="UP000182486"/>
    </source>
</evidence>
<gene>
    <name evidence="5" type="ORF">BG844_28215</name>
</gene>
<evidence type="ECO:0000313" key="5">
    <source>
        <dbReference type="EMBL" id="OJF11197.1"/>
    </source>
</evidence>
<comment type="caution">
    <text evidence="5">The sequence shown here is derived from an EMBL/GenBank/DDBJ whole genome shotgun (WGS) entry which is preliminary data.</text>
</comment>
<keyword evidence="6" id="KW-1185">Reference proteome</keyword>
<proteinExistence type="predicted"/>
<sequence>MRRRASGYAAAALIGSVLVLPAASPALAHTGISIDPARAGAKNAVATVNAEAESDTAGVTKLQIFLPVGITPDDVTQVSLPKKWALTKQQDSYTVEGPALAVGTNAEHKIRIRQLPTYASVTFRVLQTYSDGRTDRWIGLPNADGAESENPAPTVKLAGGSGAAPTATPPPVASASPPAAATTPSSPVAPPSSAAAAAATEPAADESSGMSPAWWIAAAAMVAALVGAAAILARRRRSSAR</sequence>
<organism evidence="5 6">
    <name type="scientific">Couchioplanes caeruleus subsp. caeruleus</name>
    <dbReference type="NCBI Taxonomy" id="56427"/>
    <lineage>
        <taxon>Bacteria</taxon>
        <taxon>Bacillati</taxon>
        <taxon>Actinomycetota</taxon>
        <taxon>Actinomycetes</taxon>
        <taxon>Micromonosporales</taxon>
        <taxon>Micromonosporaceae</taxon>
        <taxon>Couchioplanes</taxon>
    </lineage>
</organism>
<dbReference type="Gene3D" id="2.60.40.2230">
    <property type="entry name" value="Uncharacterised protein YcnI-like PF07987, DUF1775"/>
    <property type="match status" value="1"/>
</dbReference>
<feature type="domain" description="YncI copper-binding" evidence="4">
    <location>
        <begin position="93"/>
        <end position="157"/>
    </location>
</feature>
<feature type="transmembrane region" description="Helical" evidence="2">
    <location>
        <begin position="213"/>
        <end position="233"/>
    </location>
</feature>
<dbReference type="InterPro" id="IPR038507">
    <property type="entry name" value="YcnI-like_sf"/>
</dbReference>
<protein>
    <recommendedName>
        <fullName evidence="4">YncI copper-binding domain-containing protein</fullName>
    </recommendedName>
</protein>
<dbReference type="AlphaFoldDB" id="A0A1K0FEC2"/>
<feature type="chain" id="PRO_5009663657" description="YncI copper-binding domain-containing protein" evidence="3">
    <location>
        <begin position="29"/>
        <end position="241"/>
    </location>
</feature>
<evidence type="ECO:0000256" key="1">
    <source>
        <dbReference type="SAM" id="MobiDB-lite"/>
    </source>
</evidence>
<feature type="compositionally biased region" description="Low complexity" evidence="1">
    <location>
        <begin position="173"/>
        <end position="202"/>
    </location>
</feature>
<dbReference type="Proteomes" id="UP000182486">
    <property type="component" value="Unassembled WGS sequence"/>
</dbReference>
<evidence type="ECO:0000259" key="4">
    <source>
        <dbReference type="Pfam" id="PF07987"/>
    </source>
</evidence>
<feature type="signal peptide" evidence="3">
    <location>
        <begin position="1"/>
        <end position="28"/>
    </location>
</feature>
<reference evidence="5 6" key="1">
    <citation type="submission" date="2016-09" db="EMBL/GenBank/DDBJ databases">
        <title>Couchioplanes caeruleus draft genome sequence.</title>
        <authorList>
            <person name="Sheehan J."/>
            <person name="Caffrey P."/>
        </authorList>
    </citation>
    <scope>NUCLEOTIDE SEQUENCE [LARGE SCALE GENOMIC DNA]</scope>
    <source>
        <strain evidence="5 6">DSM 43634</strain>
    </source>
</reference>
<keyword evidence="2" id="KW-0812">Transmembrane</keyword>
<keyword evidence="2" id="KW-1133">Transmembrane helix</keyword>
<dbReference type="InterPro" id="IPR012533">
    <property type="entry name" value="YcnI-copper_dom"/>
</dbReference>
<keyword evidence="2" id="KW-0472">Membrane</keyword>
<accession>A0A1K0FEC2</accession>
<name>A0A1K0FEC2_9ACTN</name>
<keyword evidence="3" id="KW-0732">Signal</keyword>
<dbReference type="EMBL" id="MEIA01000438">
    <property type="protein sequence ID" value="OJF11197.1"/>
    <property type="molecule type" value="Genomic_DNA"/>
</dbReference>
<evidence type="ECO:0000256" key="2">
    <source>
        <dbReference type="SAM" id="Phobius"/>
    </source>
</evidence>